<evidence type="ECO:0008006" key="4">
    <source>
        <dbReference type="Google" id="ProtNLM"/>
    </source>
</evidence>
<dbReference type="PANTHER" id="PTHR42655">
    <property type="entry name" value="GLYCOGEN PHOSPHORYLASE"/>
    <property type="match status" value="1"/>
</dbReference>
<dbReference type="InterPro" id="IPR052182">
    <property type="entry name" value="Glycogen/Maltodextrin_Phosph"/>
</dbReference>
<protein>
    <recommendedName>
        <fullName evidence="4">Alpha-glucan phosphorylase</fullName>
    </recommendedName>
</protein>
<gene>
    <name evidence="2" type="ORF">AKJ56_02145</name>
</gene>
<dbReference type="PANTHER" id="PTHR42655:SF1">
    <property type="entry name" value="GLYCOGEN PHOSPHORYLASE"/>
    <property type="match status" value="1"/>
</dbReference>
<dbReference type="InterPro" id="IPR000811">
    <property type="entry name" value="Glyco_trans_35"/>
</dbReference>
<name>A0A133VNC2_9EURY</name>
<dbReference type="GO" id="GO:0005975">
    <property type="term" value="P:carbohydrate metabolic process"/>
    <property type="evidence" value="ECO:0007669"/>
    <property type="project" value="InterPro"/>
</dbReference>
<dbReference type="NCBIfam" id="TIGR02094">
    <property type="entry name" value="more_P_ylases"/>
    <property type="match status" value="1"/>
</dbReference>
<proteinExistence type="inferred from homology"/>
<organism evidence="2 3">
    <name type="scientific">candidate division MSBL1 archaeon SCGC-AAA382N08</name>
    <dbReference type="NCBI Taxonomy" id="1698285"/>
    <lineage>
        <taxon>Archaea</taxon>
        <taxon>Methanobacteriati</taxon>
        <taxon>Methanobacteriota</taxon>
        <taxon>candidate division MSBL1</taxon>
    </lineage>
</organism>
<sequence length="549" mass="63123">MEIGIENDMPTYSGGLGVLAWDTVKSFAKMKVPAVGVTLLNRRGYITQRLDDKGNQTDYDSFDWDIEKFLDPLSVSTKVQIEGQDVEIKVWKREVESELGGSIPVFFLDTNISENDERFRNITDHLYLGDQRYRFFQEVVLGIGGFRTLRELGFEPEVYHMNEGHSSLLTLELLKNENMNPDSVKRQCVFTTHTPEKSGHDTFSFELVSDVLRDYISISKLREFGGTDYLNMSLLALNLSRYSNAVSRRHGVVSKEMFGGREIDSITNGVHLPRWVSEKIGKIYDKYLPNWRKDPYQLRQAHTIPKDELWKAHKEEKKNLINYVNSQTSVDMDERVFTMAFARRATPYKRADLIFWDPDKLENIAEDKDFQIIFAGKAHPQDFGGKEIIRNIFSNIKKLSDKIKMVYLEDYDIELAKILTSGVDLWLNTPEQDREACGTSGMKAACNGIPQLSTLDGWWIEGHIEDVTGWKIGPEPGNKVEKKHEASEFYEKLENVIIPKFYTKKSEWGKVMLNTIAYNASHFHTERMVGEYISNAYSSDMFQLGNASI</sequence>
<dbReference type="Pfam" id="PF00343">
    <property type="entry name" value="Phosphorylase"/>
    <property type="match status" value="1"/>
</dbReference>
<evidence type="ECO:0000256" key="1">
    <source>
        <dbReference type="ARBA" id="ARBA00006047"/>
    </source>
</evidence>
<evidence type="ECO:0000313" key="3">
    <source>
        <dbReference type="Proteomes" id="UP000070175"/>
    </source>
</evidence>
<dbReference type="SUPFAM" id="SSF53756">
    <property type="entry name" value="UDP-Glycosyltransferase/glycogen phosphorylase"/>
    <property type="match status" value="1"/>
</dbReference>
<dbReference type="Gene3D" id="3.40.50.2000">
    <property type="entry name" value="Glycogen Phosphorylase B"/>
    <property type="match status" value="3"/>
</dbReference>
<dbReference type="InterPro" id="IPR011834">
    <property type="entry name" value="Agluc_phsphrylas"/>
</dbReference>
<accession>A0A133VNC2</accession>
<keyword evidence="3" id="KW-1185">Reference proteome</keyword>
<dbReference type="AlphaFoldDB" id="A0A133VNC2"/>
<comment type="similarity">
    <text evidence="1">Belongs to the glycogen phosphorylase family.</text>
</comment>
<dbReference type="EMBL" id="LHYJ01000039">
    <property type="protein sequence ID" value="KXB07913.1"/>
    <property type="molecule type" value="Genomic_DNA"/>
</dbReference>
<dbReference type="GO" id="GO:0008184">
    <property type="term" value="F:glycogen phosphorylase activity"/>
    <property type="evidence" value="ECO:0007669"/>
    <property type="project" value="InterPro"/>
</dbReference>
<evidence type="ECO:0000313" key="2">
    <source>
        <dbReference type="EMBL" id="KXB07913.1"/>
    </source>
</evidence>
<reference evidence="2 3" key="1">
    <citation type="journal article" date="2016" name="Sci. Rep.">
        <title>Metabolic traits of an uncultured archaeal lineage -MSBL1- from brine pools of the Red Sea.</title>
        <authorList>
            <person name="Mwirichia R."/>
            <person name="Alam I."/>
            <person name="Rashid M."/>
            <person name="Vinu M."/>
            <person name="Ba-Alawi W."/>
            <person name="Anthony Kamau A."/>
            <person name="Kamanda Ngugi D."/>
            <person name="Goker M."/>
            <person name="Klenk H.P."/>
            <person name="Bajic V."/>
            <person name="Stingl U."/>
        </authorList>
    </citation>
    <scope>NUCLEOTIDE SEQUENCE [LARGE SCALE GENOMIC DNA]</scope>
    <source>
        <strain evidence="2">SCGC-AAA382N08</strain>
    </source>
</reference>
<dbReference type="Proteomes" id="UP000070175">
    <property type="component" value="Unassembled WGS sequence"/>
</dbReference>
<dbReference type="PATRIC" id="fig|1698285.3.peg.396"/>
<dbReference type="GO" id="GO:0030170">
    <property type="term" value="F:pyridoxal phosphate binding"/>
    <property type="evidence" value="ECO:0007669"/>
    <property type="project" value="InterPro"/>
</dbReference>
<comment type="caution">
    <text evidence="2">The sequence shown here is derived from an EMBL/GenBank/DDBJ whole genome shotgun (WGS) entry which is preliminary data.</text>
</comment>